<dbReference type="Pfam" id="PF01556">
    <property type="entry name" value="DnaJ_C"/>
    <property type="match status" value="1"/>
</dbReference>
<dbReference type="PANTHER" id="PTHR44145:SF3">
    <property type="entry name" value="DNAJ HOMOLOG SUBFAMILY A MEMBER 3, MITOCHONDRIAL"/>
    <property type="match status" value="1"/>
</dbReference>
<dbReference type="SMART" id="SM00271">
    <property type="entry name" value="DnaJ"/>
    <property type="match status" value="1"/>
</dbReference>
<dbReference type="PANTHER" id="PTHR44145">
    <property type="entry name" value="DNAJ HOMOLOG SUBFAMILY A MEMBER 3, MITOCHONDRIAL"/>
    <property type="match status" value="1"/>
</dbReference>
<dbReference type="InterPro" id="IPR018253">
    <property type="entry name" value="DnaJ_domain_CS"/>
</dbReference>
<evidence type="ECO:0000313" key="4">
    <source>
        <dbReference type="EMBL" id="WFS23366.1"/>
    </source>
</evidence>
<feature type="domain" description="J" evidence="3">
    <location>
        <begin position="3"/>
        <end position="68"/>
    </location>
</feature>
<evidence type="ECO:0000313" key="5">
    <source>
        <dbReference type="Proteomes" id="UP000318939"/>
    </source>
</evidence>
<feature type="compositionally biased region" description="Low complexity" evidence="2">
    <location>
        <begin position="114"/>
        <end position="139"/>
    </location>
</feature>
<reference evidence="4" key="1">
    <citation type="journal article" date="2019" name="Phytopathology">
        <title>A Novel Group of Rhizobium tumorigenes-Like Agrobacteria Associated with Crown Gall Disease of Rhododendron and Blueberry.</title>
        <authorList>
            <person name="Kuzmanovic N."/>
            <person name="Behrens P."/>
            <person name="Idczak E."/>
            <person name="Wagner S."/>
            <person name="Gotz M."/>
            <person name="Sproer C."/>
            <person name="Bunk B."/>
            <person name="Overmann J."/>
            <person name="Smalla K."/>
        </authorList>
    </citation>
    <scope>NUCLEOTIDE SEQUENCE</scope>
    <source>
        <strain evidence="4">Rho-6.2</strain>
    </source>
</reference>
<dbReference type="CDD" id="cd10747">
    <property type="entry name" value="DnaJ_C"/>
    <property type="match status" value="1"/>
</dbReference>
<name>A0ABY8IJD1_9HYPH</name>
<accession>A0ABY8IJD1</accession>
<evidence type="ECO:0000259" key="3">
    <source>
        <dbReference type="PROSITE" id="PS50076"/>
    </source>
</evidence>
<dbReference type="SUPFAM" id="SSF46565">
    <property type="entry name" value="Chaperone J-domain"/>
    <property type="match status" value="1"/>
</dbReference>
<dbReference type="InterPro" id="IPR051938">
    <property type="entry name" value="Apopto_cytoskel_mod"/>
</dbReference>
<feature type="region of interest" description="Disordered" evidence="2">
    <location>
        <begin position="73"/>
        <end position="96"/>
    </location>
</feature>
<keyword evidence="1" id="KW-0143">Chaperone</keyword>
<dbReference type="InterPro" id="IPR002939">
    <property type="entry name" value="DnaJ_C"/>
</dbReference>
<dbReference type="SUPFAM" id="SSF49493">
    <property type="entry name" value="HSP40/DnaJ peptide-binding domain"/>
    <property type="match status" value="2"/>
</dbReference>
<dbReference type="CDD" id="cd06257">
    <property type="entry name" value="DnaJ"/>
    <property type="match status" value="1"/>
</dbReference>
<sequence>MRDPYKTLGVRQDADVDEIKAAWRSMAKAIHPDHNRDDPTATARFAEVGRAYETLKDPKKRSRYDQVINMSSAAKGNGPTIMQQRQAAREAEERAKVARAKAERLMEELERANAQKAQKAAAAAASAAPSPSASPSAAPDGTAAPETAEDMVERIFGARAAAQTEKPAMAQKAADAPESEAAEPAAPEVEPAVATSTLAAIIALPPFGMLTSLVRRITGAAPPIQEKAPEIAAEARITLDDIIKAQWITVPLADGKEVRFQAVAGMSDGQVVHLKGQGLKLQGMLRGDVAVTVHLEPHERFSVKGFDLHTTLPVTIENAVLGWETSIEGPRGRLAVSVPPWSGSDHTIRIPGEGLANDEGGKGDLVVELRLMLWEKPDHKMTDLMRSMKDGLFL</sequence>
<feature type="region of interest" description="Disordered" evidence="2">
    <location>
        <begin position="110"/>
        <end position="146"/>
    </location>
</feature>
<dbReference type="Proteomes" id="UP000318939">
    <property type="component" value="Chromosome"/>
</dbReference>
<evidence type="ECO:0000256" key="1">
    <source>
        <dbReference type="ARBA" id="ARBA00023186"/>
    </source>
</evidence>
<dbReference type="PRINTS" id="PR00625">
    <property type="entry name" value="JDOMAIN"/>
</dbReference>
<feature type="region of interest" description="Disordered" evidence="2">
    <location>
        <begin position="162"/>
        <end position="189"/>
    </location>
</feature>
<reference evidence="4" key="2">
    <citation type="journal article" date="2023" name="MicrobiologyOpen">
        <title>Genomics of the tumorigenes clade of the family Rhizobiaceae and description of Rhizobium rhododendri sp. nov.</title>
        <authorList>
            <person name="Kuzmanovic N."/>
            <person name="diCenzo G.C."/>
            <person name="Bunk B."/>
            <person name="Sproeer C."/>
            <person name="Fruehling A."/>
            <person name="Neumann-Schaal M."/>
            <person name="Overmann J."/>
            <person name="Smalla K."/>
        </authorList>
    </citation>
    <scope>NUCLEOTIDE SEQUENCE</scope>
    <source>
        <strain evidence="4">Rho-6.2</strain>
    </source>
</reference>
<dbReference type="PROSITE" id="PS50076">
    <property type="entry name" value="DNAJ_2"/>
    <property type="match status" value="1"/>
</dbReference>
<dbReference type="PROSITE" id="PS00636">
    <property type="entry name" value="DNAJ_1"/>
    <property type="match status" value="1"/>
</dbReference>
<dbReference type="EMBL" id="CP117267">
    <property type="protein sequence ID" value="WFS23366.1"/>
    <property type="molecule type" value="Genomic_DNA"/>
</dbReference>
<keyword evidence="5" id="KW-1185">Reference proteome</keyword>
<gene>
    <name evidence="4" type="ORF">PR018_02215</name>
</gene>
<dbReference type="Gene3D" id="1.10.287.110">
    <property type="entry name" value="DnaJ domain"/>
    <property type="match status" value="1"/>
</dbReference>
<dbReference type="RefSeq" id="WP_142824192.1">
    <property type="nucleotide sequence ID" value="NZ_CP117267.1"/>
</dbReference>
<feature type="compositionally biased region" description="Polar residues" evidence="2">
    <location>
        <begin position="73"/>
        <end position="86"/>
    </location>
</feature>
<dbReference type="Gene3D" id="2.60.260.20">
    <property type="entry name" value="Urease metallochaperone UreE, N-terminal domain"/>
    <property type="match status" value="2"/>
</dbReference>
<dbReference type="InterPro" id="IPR001623">
    <property type="entry name" value="DnaJ_domain"/>
</dbReference>
<feature type="compositionally biased region" description="Basic and acidic residues" evidence="2">
    <location>
        <begin position="87"/>
        <end position="96"/>
    </location>
</feature>
<protein>
    <submittedName>
        <fullName evidence="4">DnaJ domain-containing protein</fullName>
    </submittedName>
</protein>
<proteinExistence type="predicted"/>
<dbReference type="InterPro" id="IPR036869">
    <property type="entry name" value="J_dom_sf"/>
</dbReference>
<dbReference type="InterPro" id="IPR008971">
    <property type="entry name" value="HSP40/DnaJ_pept-bd"/>
</dbReference>
<organism evidence="4 5">
    <name type="scientific">Rhizobium rhododendri</name>
    <dbReference type="NCBI Taxonomy" id="2506430"/>
    <lineage>
        <taxon>Bacteria</taxon>
        <taxon>Pseudomonadati</taxon>
        <taxon>Pseudomonadota</taxon>
        <taxon>Alphaproteobacteria</taxon>
        <taxon>Hyphomicrobiales</taxon>
        <taxon>Rhizobiaceae</taxon>
        <taxon>Rhizobium/Agrobacterium group</taxon>
        <taxon>Rhizobium</taxon>
    </lineage>
</organism>
<dbReference type="Pfam" id="PF00226">
    <property type="entry name" value="DnaJ"/>
    <property type="match status" value="1"/>
</dbReference>
<evidence type="ECO:0000256" key="2">
    <source>
        <dbReference type="SAM" id="MobiDB-lite"/>
    </source>
</evidence>